<dbReference type="Pfam" id="PF02254">
    <property type="entry name" value="TrkA_N"/>
    <property type="match status" value="1"/>
</dbReference>
<evidence type="ECO:0000313" key="6">
    <source>
        <dbReference type="EMBL" id="AAM02625.1"/>
    </source>
</evidence>
<dbReference type="Pfam" id="PF02829">
    <property type="entry name" value="3H"/>
    <property type="match status" value="1"/>
</dbReference>
<keyword evidence="2" id="KW-0633">Potassium transport</keyword>
<sequence length="283" mass="32032">MRGGLREFLYDIDQRRWLRAVRDHVVVCGFGRVGAQAAGRLRAHGFDVVVVDTSKERVERARREGSVFPTVEGNLTDRRTLERAGVDRARFVVVCTDSDETNVYVTLLVRKLNPDARVIAVARDPENADLLPHAGADEVVDAYRVAGEEAVERVLAEHSFTVTVRHDLDEVEKEWRTIAVENGGTILDVRFHVPESPEEPIVKELPVESPEDLQRRKELLGTSEEFRSMAEALHELCRGAHSHRVFVADPSDKERIVKELEKLGFLIGVDLSHEEVLDRTFRN</sequence>
<dbReference type="InterPro" id="IPR035922">
    <property type="entry name" value="3H_dom_sf"/>
</dbReference>
<dbReference type="PRINTS" id="PR00335">
    <property type="entry name" value="KUPTAKETRKA"/>
</dbReference>
<keyword evidence="2" id="KW-0813">Transport</keyword>
<dbReference type="Proteomes" id="UP000001826">
    <property type="component" value="Chromosome"/>
</dbReference>
<protein>
    <submittedName>
        <fullName evidence="6">NAD-binding subunit of the Kef-type K+ transport systems</fullName>
    </submittedName>
</protein>
<evidence type="ECO:0000259" key="4">
    <source>
        <dbReference type="PROSITE" id="PS50206"/>
    </source>
</evidence>
<dbReference type="InterPro" id="IPR003148">
    <property type="entry name" value="RCK_N"/>
</dbReference>
<proteinExistence type="predicted"/>
<comment type="function">
    <text evidence="1">Part of a potassium transport system.</text>
</comment>
<evidence type="ECO:0000256" key="3">
    <source>
        <dbReference type="ARBA" id="ARBA00022958"/>
    </source>
</evidence>
<dbReference type="Gene3D" id="3.40.50.720">
    <property type="entry name" value="NAD(P)-binding Rossmann-like Domain"/>
    <property type="match status" value="1"/>
</dbReference>
<dbReference type="InterPro" id="IPR006036">
    <property type="entry name" value="K_uptake_TrkA"/>
</dbReference>
<name>Q8TVH7_METKA</name>
<dbReference type="KEGG" id="mka:MK1412"/>
<dbReference type="PANTHER" id="PTHR43833">
    <property type="entry name" value="POTASSIUM CHANNEL PROTEIN 2-RELATED-RELATED"/>
    <property type="match status" value="1"/>
</dbReference>
<keyword evidence="3" id="KW-0630">Potassium</keyword>
<dbReference type="PaxDb" id="190192-MK1412"/>
<dbReference type="SUPFAM" id="SSF51735">
    <property type="entry name" value="NAD(P)-binding Rossmann-fold domains"/>
    <property type="match status" value="1"/>
</dbReference>
<gene>
    <name evidence="6" type="primary">kch_2</name>
    <name evidence="6" type="ordered locus">MK1412</name>
</gene>
<dbReference type="InParanoid" id="Q8TVH7"/>
<dbReference type="PANTHER" id="PTHR43833:SF9">
    <property type="entry name" value="POTASSIUM CHANNEL PROTEIN YUGO-RELATED"/>
    <property type="match status" value="1"/>
</dbReference>
<dbReference type="InterPro" id="IPR050721">
    <property type="entry name" value="Trk_Ktr_HKT_K-transport"/>
</dbReference>
<evidence type="ECO:0000259" key="5">
    <source>
        <dbReference type="PROSITE" id="PS51201"/>
    </source>
</evidence>
<organism evidence="6 7">
    <name type="scientific">Methanopyrus kandleri (strain AV19 / DSM 6324 / JCM 9639 / NBRC 100938)</name>
    <dbReference type="NCBI Taxonomy" id="190192"/>
    <lineage>
        <taxon>Archaea</taxon>
        <taxon>Methanobacteriati</taxon>
        <taxon>Methanobacteriota</taxon>
        <taxon>Methanomada group</taxon>
        <taxon>Methanopyri</taxon>
        <taxon>Methanopyrales</taxon>
        <taxon>Methanopyraceae</taxon>
        <taxon>Methanopyrus</taxon>
    </lineage>
</organism>
<dbReference type="InterPro" id="IPR001763">
    <property type="entry name" value="Rhodanese-like_dom"/>
</dbReference>
<dbReference type="InterPro" id="IPR004173">
    <property type="entry name" value="3H_domain"/>
</dbReference>
<feature type="domain" description="RCK N-terminal" evidence="5">
    <location>
        <begin position="22"/>
        <end position="141"/>
    </location>
</feature>
<dbReference type="InterPro" id="IPR036291">
    <property type="entry name" value="NAD(P)-bd_dom_sf"/>
</dbReference>
<dbReference type="GO" id="GO:0036094">
    <property type="term" value="F:small molecule binding"/>
    <property type="evidence" value="ECO:0007669"/>
    <property type="project" value="InterPro"/>
</dbReference>
<evidence type="ECO:0000256" key="1">
    <source>
        <dbReference type="ARBA" id="ARBA00003660"/>
    </source>
</evidence>
<dbReference type="Gene3D" id="3.30.1340.20">
    <property type="entry name" value="3H domain"/>
    <property type="match status" value="1"/>
</dbReference>
<dbReference type="GO" id="GO:0015079">
    <property type="term" value="F:potassium ion transmembrane transporter activity"/>
    <property type="evidence" value="ECO:0007669"/>
    <property type="project" value="InterPro"/>
</dbReference>
<dbReference type="AlphaFoldDB" id="Q8TVH7"/>
<feature type="domain" description="Rhodanese" evidence="4">
    <location>
        <begin position="25"/>
        <end position="67"/>
    </location>
</feature>
<reference evidence="6 7" key="1">
    <citation type="journal article" date="2002" name="Proc. Natl. Acad. Sci. U.S.A.">
        <title>The complete genome of hyperthermophile Methanopyrus kandleri AV19 and monophyly of archaeal methanogens.</title>
        <authorList>
            <person name="Slesarev A.I."/>
            <person name="Mezhevaya K.V."/>
            <person name="Makarova K.S."/>
            <person name="Polushin N.N."/>
            <person name="Shcherbinina O.V."/>
            <person name="Shakhova V.V."/>
            <person name="Belova G.I."/>
            <person name="Aravind L."/>
            <person name="Natale D.A."/>
            <person name="Rogozin I.B."/>
            <person name="Tatusov R.L."/>
            <person name="Wolf Y.I."/>
            <person name="Stetter K.O."/>
            <person name="Malykh A.G."/>
            <person name="Koonin E.V."/>
            <person name="Kozyavkin S.A."/>
        </authorList>
    </citation>
    <scope>NUCLEOTIDE SEQUENCE [LARGE SCALE GENOMIC DNA]</scope>
    <source>
        <strain evidence="7">AV19 / DSM 6324 / JCM 9639 / NBRC 100938</strain>
    </source>
</reference>
<dbReference type="GO" id="GO:0005886">
    <property type="term" value="C:plasma membrane"/>
    <property type="evidence" value="ECO:0007669"/>
    <property type="project" value="InterPro"/>
</dbReference>
<dbReference type="HOGENOM" id="CLU_2857106_0_0_2"/>
<evidence type="ECO:0000256" key="2">
    <source>
        <dbReference type="ARBA" id="ARBA00022538"/>
    </source>
</evidence>
<dbReference type="PROSITE" id="PS50206">
    <property type="entry name" value="RHODANESE_3"/>
    <property type="match status" value="1"/>
</dbReference>
<keyword evidence="2" id="KW-0406">Ion transport</keyword>
<keyword evidence="7" id="KW-1185">Reference proteome</keyword>
<dbReference type="PROSITE" id="PS51201">
    <property type="entry name" value="RCK_N"/>
    <property type="match status" value="1"/>
</dbReference>
<evidence type="ECO:0000313" key="7">
    <source>
        <dbReference type="Proteomes" id="UP000001826"/>
    </source>
</evidence>
<dbReference type="SUPFAM" id="SSF75500">
    <property type="entry name" value="Putative transcriptional regulator TM1602, C-terminal domain"/>
    <property type="match status" value="1"/>
</dbReference>
<dbReference type="EnsemblBacteria" id="AAM02625">
    <property type="protein sequence ID" value="AAM02625"/>
    <property type="gene ID" value="MK1412"/>
</dbReference>
<dbReference type="EMBL" id="AE009439">
    <property type="protein sequence ID" value="AAM02625.1"/>
    <property type="molecule type" value="Genomic_DNA"/>
</dbReference>
<accession>Q8TVH7</accession>